<dbReference type="InterPro" id="IPR011990">
    <property type="entry name" value="TPR-like_helical_dom_sf"/>
</dbReference>
<dbReference type="PANTHER" id="PTHR14699:SF0">
    <property type="entry name" value="TETRATRICOPEPTIDE REPEAT PROTEIN 21 HOMOLOG"/>
    <property type="match status" value="1"/>
</dbReference>
<reference evidence="3" key="1">
    <citation type="journal article" date="2020" name="mSystems">
        <title>Genome- and Community-Level Interaction Insights into Carbon Utilization and Element Cycling Functions of Hydrothermarchaeota in Hydrothermal Sediment.</title>
        <authorList>
            <person name="Zhou Z."/>
            <person name="Liu Y."/>
            <person name="Xu W."/>
            <person name="Pan J."/>
            <person name="Luo Z.H."/>
            <person name="Li M."/>
        </authorList>
    </citation>
    <scope>NUCLEOTIDE SEQUENCE [LARGE SCALE GENOMIC DNA]</scope>
    <source>
        <strain evidence="3">HyVt-577</strain>
    </source>
</reference>
<dbReference type="SUPFAM" id="SSF81901">
    <property type="entry name" value="HCP-like"/>
    <property type="match status" value="1"/>
</dbReference>
<sequence length="606" mass="71011">MRYYRNLLHISIVSAFLLFPLGESPAQTAVNQQLNLAKMLETSGNYEAALQFYLQSYRKGDISYQTISGIKKCYVALGQFEQLIAFWEEFLRRHPQQIYYKVDLGSAYYWNNQKEKAFALWKDVLRQNKQNPVVYRRVASAMINFRLYDEAIEVYRQAMRSIKKQEMLYRDIAQLYKAQLSYRQAADNFVRYYLFHPKQMSYVRSQLVSMARDSLATREIIRSLQTFLDDYPDDYALNEMLGDMYIRAKNFDRAFAIYEKLLKKKEKQNYLQRFAREAEANGAFSYAAKAYRLLIATGDNSYQRQNWSVLLARNLYRLSKKVSDEQARAYLQEAVDLLTGLEDGKTGRTVARKALELHARILRESYRDYNGAITLYKKILRDSGKPYQSENDRIRLLLAEIYIQQNDLDAARQTYKKIKDKNHSRTARYRLAELCYYEADFDCAKKAFNELLMRLAPKDTLTNNVLDRVVFLELFAGDSLALVQFSRAELLQRQKKPARAAALFAQLAGQKNTLQQKAGLRAARLYMRLNRLDEAEKVLSSLLRAGLAEEEQDEIHFLLARVKEKEQDIKAALDHYRTVFVHYPASLYSEEARERARELSRKINMN</sequence>
<dbReference type="Gene3D" id="1.25.40.10">
    <property type="entry name" value="Tetratricopeptide repeat domain"/>
    <property type="match status" value="4"/>
</dbReference>
<dbReference type="Pfam" id="PF13432">
    <property type="entry name" value="TPR_16"/>
    <property type="match status" value="1"/>
</dbReference>
<proteinExistence type="inferred from homology"/>
<dbReference type="GO" id="GO:0030991">
    <property type="term" value="C:intraciliary transport particle A"/>
    <property type="evidence" value="ECO:0007669"/>
    <property type="project" value="TreeGrafter"/>
</dbReference>
<protein>
    <submittedName>
        <fullName evidence="3">Tetratricopeptide repeat protein</fullName>
    </submittedName>
</protein>
<dbReference type="SUPFAM" id="SSF48452">
    <property type="entry name" value="TPR-like"/>
    <property type="match status" value="2"/>
</dbReference>
<feature type="signal peptide" evidence="2">
    <location>
        <begin position="1"/>
        <end position="28"/>
    </location>
</feature>
<feature type="chain" id="PRO_5030912058" evidence="2">
    <location>
        <begin position="29"/>
        <end position="606"/>
    </location>
</feature>
<keyword evidence="2" id="KW-0732">Signal</keyword>
<evidence type="ECO:0000256" key="2">
    <source>
        <dbReference type="SAM" id="SignalP"/>
    </source>
</evidence>
<evidence type="ECO:0000313" key="3">
    <source>
        <dbReference type="EMBL" id="HGY54885.1"/>
    </source>
</evidence>
<name>A0A7V4TYZ0_CALAY</name>
<dbReference type="AlphaFoldDB" id="A0A7V4TYZ0"/>
<dbReference type="InterPro" id="IPR019734">
    <property type="entry name" value="TPR_rpt"/>
</dbReference>
<gene>
    <name evidence="3" type="ORF">ENK44_04225</name>
</gene>
<dbReference type="Pfam" id="PF14559">
    <property type="entry name" value="TPR_19"/>
    <property type="match status" value="2"/>
</dbReference>
<dbReference type="SMART" id="SM00028">
    <property type="entry name" value="TPR"/>
    <property type="match status" value="6"/>
</dbReference>
<dbReference type="PANTHER" id="PTHR14699">
    <property type="entry name" value="STI2 PROTEIN-RELATED"/>
    <property type="match status" value="1"/>
</dbReference>
<organism evidence="3">
    <name type="scientific">Caldithrix abyssi</name>
    <dbReference type="NCBI Taxonomy" id="187145"/>
    <lineage>
        <taxon>Bacteria</taxon>
        <taxon>Pseudomonadati</taxon>
        <taxon>Calditrichota</taxon>
        <taxon>Calditrichia</taxon>
        <taxon>Calditrichales</taxon>
        <taxon>Calditrichaceae</taxon>
        <taxon>Caldithrix</taxon>
    </lineage>
</organism>
<evidence type="ECO:0000256" key="1">
    <source>
        <dbReference type="ARBA" id="ARBA00010935"/>
    </source>
</evidence>
<dbReference type="EMBL" id="DRQG01000034">
    <property type="protein sequence ID" value="HGY54885.1"/>
    <property type="molecule type" value="Genomic_DNA"/>
</dbReference>
<comment type="similarity">
    <text evidence="1">Belongs to the TTC21 family.</text>
</comment>
<dbReference type="Proteomes" id="UP000885779">
    <property type="component" value="Unassembled WGS sequence"/>
</dbReference>
<dbReference type="InterPro" id="IPR040364">
    <property type="entry name" value="TTC21A/TTC21B"/>
</dbReference>
<comment type="caution">
    <text evidence="3">The sequence shown here is derived from an EMBL/GenBank/DDBJ whole genome shotgun (WGS) entry which is preliminary data.</text>
</comment>
<accession>A0A7V4TYZ0</accession>